<name>A0A285QB72_9SPHN</name>
<reference evidence="2 3" key="1">
    <citation type="submission" date="2017-07" db="EMBL/GenBank/DDBJ databases">
        <authorList>
            <person name="Sun Z.S."/>
            <person name="Albrecht U."/>
            <person name="Echele G."/>
            <person name="Lee C.C."/>
        </authorList>
    </citation>
    <scope>NUCLEOTIDE SEQUENCE [LARGE SCALE GENOMIC DNA]</scope>
    <source>
        <strain evidence="2 3">CGMCC 1.12672</strain>
    </source>
</reference>
<gene>
    <name evidence="2" type="ORF">SAMN06297144_0354</name>
</gene>
<dbReference type="InterPro" id="IPR045497">
    <property type="entry name" value="DUF6438"/>
</dbReference>
<dbReference type="AlphaFoldDB" id="A0A285QB72"/>
<evidence type="ECO:0000313" key="2">
    <source>
        <dbReference type="EMBL" id="SOB79061.1"/>
    </source>
</evidence>
<keyword evidence="3" id="KW-1185">Reference proteome</keyword>
<evidence type="ECO:0000259" key="1">
    <source>
        <dbReference type="Pfam" id="PF20033"/>
    </source>
</evidence>
<protein>
    <recommendedName>
        <fullName evidence="1">DUF6438 domain-containing protein</fullName>
    </recommendedName>
</protein>
<sequence length="155" mass="15824">MALAACAPVAPGSSPEAAPTITYSTGPCFGSCPVYSVTVSPSGAARFTGIRFTAAVGEHTLSMTPAQAQAFAARLLPLLPASGVTRYQPGEANCPGAPTDMPSVQVRVNGAERGIDFYYGCARDNPRVADALRAAPDLLPLAALIGDRAAFAGQR</sequence>
<accession>A0A285QB72</accession>
<feature type="domain" description="DUF6438" evidence="1">
    <location>
        <begin position="20"/>
        <end position="119"/>
    </location>
</feature>
<proteinExistence type="predicted"/>
<dbReference type="Pfam" id="PF20033">
    <property type="entry name" value="DUF6438"/>
    <property type="match status" value="1"/>
</dbReference>
<dbReference type="EMBL" id="OBMI01000001">
    <property type="protein sequence ID" value="SOB79061.1"/>
    <property type="molecule type" value="Genomic_DNA"/>
</dbReference>
<evidence type="ECO:0000313" key="3">
    <source>
        <dbReference type="Proteomes" id="UP000219494"/>
    </source>
</evidence>
<organism evidence="2 3">
    <name type="scientific">Sphingomonas guangdongensis</name>
    <dbReference type="NCBI Taxonomy" id="1141890"/>
    <lineage>
        <taxon>Bacteria</taxon>
        <taxon>Pseudomonadati</taxon>
        <taxon>Pseudomonadota</taxon>
        <taxon>Alphaproteobacteria</taxon>
        <taxon>Sphingomonadales</taxon>
        <taxon>Sphingomonadaceae</taxon>
        <taxon>Sphingomonas</taxon>
    </lineage>
</organism>
<dbReference type="Proteomes" id="UP000219494">
    <property type="component" value="Unassembled WGS sequence"/>
</dbReference>